<dbReference type="Proteomes" id="UP000308600">
    <property type="component" value="Unassembled WGS sequence"/>
</dbReference>
<gene>
    <name evidence="1" type="ORF">BDN72DRAFT_831074</name>
</gene>
<proteinExistence type="predicted"/>
<evidence type="ECO:0000313" key="1">
    <source>
        <dbReference type="EMBL" id="TFK76500.1"/>
    </source>
</evidence>
<evidence type="ECO:0000313" key="2">
    <source>
        <dbReference type="Proteomes" id="UP000308600"/>
    </source>
</evidence>
<keyword evidence="2" id="KW-1185">Reference proteome</keyword>
<sequence>MSFLNALGRQSTRTRLPCLVRPLSSSVRLWSPAQTPWFVQDEELTKGFALRQNPPHLPPKDFGLQPPPRNAPEVLKDLHALLAPSPLLETSTLIVTQPSEPPPGPPLPFRLPQGRRKRGGTYAGESEFEVPGGIWNWILMAQVKEGTENRGAIESVVRTVRKSLLLKQPPLPLPPNSKKRLHNGWALIDCGDFAVHILSKVARDKYFSW</sequence>
<organism evidence="1 2">
    <name type="scientific">Pluteus cervinus</name>
    <dbReference type="NCBI Taxonomy" id="181527"/>
    <lineage>
        <taxon>Eukaryota</taxon>
        <taxon>Fungi</taxon>
        <taxon>Dikarya</taxon>
        <taxon>Basidiomycota</taxon>
        <taxon>Agaricomycotina</taxon>
        <taxon>Agaricomycetes</taxon>
        <taxon>Agaricomycetidae</taxon>
        <taxon>Agaricales</taxon>
        <taxon>Pluteineae</taxon>
        <taxon>Pluteaceae</taxon>
        <taxon>Pluteus</taxon>
    </lineage>
</organism>
<protein>
    <submittedName>
        <fullName evidence="1">Uncharacterized protein</fullName>
    </submittedName>
</protein>
<reference evidence="1 2" key="1">
    <citation type="journal article" date="2019" name="Nat. Ecol. Evol.">
        <title>Megaphylogeny resolves global patterns of mushroom evolution.</title>
        <authorList>
            <person name="Varga T."/>
            <person name="Krizsan K."/>
            <person name="Foldi C."/>
            <person name="Dima B."/>
            <person name="Sanchez-Garcia M."/>
            <person name="Sanchez-Ramirez S."/>
            <person name="Szollosi G.J."/>
            <person name="Szarkandi J.G."/>
            <person name="Papp V."/>
            <person name="Albert L."/>
            <person name="Andreopoulos W."/>
            <person name="Angelini C."/>
            <person name="Antonin V."/>
            <person name="Barry K.W."/>
            <person name="Bougher N.L."/>
            <person name="Buchanan P."/>
            <person name="Buyck B."/>
            <person name="Bense V."/>
            <person name="Catcheside P."/>
            <person name="Chovatia M."/>
            <person name="Cooper J."/>
            <person name="Damon W."/>
            <person name="Desjardin D."/>
            <person name="Finy P."/>
            <person name="Geml J."/>
            <person name="Haridas S."/>
            <person name="Hughes K."/>
            <person name="Justo A."/>
            <person name="Karasinski D."/>
            <person name="Kautmanova I."/>
            <person name="Kiss B."/>
            <person name="Kocsube S."/>
            <person name="Kotiranta H."/>
            <person name="LaButti K.M."/>
            <person name="Lechner B.E."/>
            <person name="Liimatainen K."/>
            <person name="Lipzen A."/>
            <person name="Lukacs Z."/>
            <person name="Mihaltcheva S."/>
            <person name="Morgado L.N."/>
            <person name="Niskanen T."/>
            <person name="Noordeloos M.E."/>
            <person name="Ohm R.A."/>
            <person name="Ortiz-Santana B."/>
            <person name="Ovrebo C."/>
            <person name="Racz N."/>
            <person name="Riley R."/>
            <person name="Savchenko A."/>
            <person name="Shiryaev A."/>
            <person name="Soop K."/>
            <person name="Spirin V."/>
            <person name="Szebenyi C."/>
            <person name="Tomsovsky M."/>
            <person name="Tulloss R.E."/>
            <person name="Uehling J."/>
            <person name="Grigoriev I.V."/>
            <person name="Vagvolgyi C."/>
            <person name="Papp T."/>
            <person name="Martin F.M."/>
            <person name="Miettinen O."/>
            <person name="Hibbett D.S."/>
            <person name="Nagy L.G."/>
        </authorList>
    </citation>
    <scope>NUCLEOTIDE SEQUENCE [LARGE SCALE GENOMIC DNA]</scope>
    <source>
        <strain evidence="1 2">NL-1719</strain>
    </source>
</reference>
<name>A0ACD3BF39_9AGAR</name>
<dbReference type="EMBL" id="ML208260">
    <property type="protein sequence ID" value="TFK76500.1"/>
    <property type="molecule type" value="Genomic_DNA"/>
</dbReference>
<accession>A0ACD3BF39</accession>